<evidence type="ECO:0000313" key="3">
    <source>
        <dbReference type="Proteomes" id="UP001202244"/>
    </source>
</evidence>
<keyword evidence="3" id="KW-1185">Reference proteome</keyword>
<feature type="region of interest" description="Disordered" evidence="1">
    <location>
        <begin position="1"/>
        <end position="26"/>
    </location>
</feature>
<feature type="region of interest" description="Disordered" evidence="1">
    <location>
        <begin position="127"/>
        <end position="159"/>
    </location>
</feature>
<sequence length="159" mass="16569">MSAPDRPVHTRVNHTTSSDYGAGATKGGEVLGIQVPELKLAAPVFGEQSRKLSRALTTLITTLDGLGEPWGDDPPGKNFAKDYQANQRSIEGSAGILVLGLVSIHEALDDMKDGHVDNEHLIEGMFTKADPGHGEHGDRDAHGGRDAHGRGGDGSGGGS</sequence>
<dbReference type="RefSeq" id="WP_242751278.1">
    <property type="nucleotide sequence ID" value="NZ_CP093846.1"/>
</dbReference>
<gene>
    <name evidence="2" type="ORF">MMF93_11805</name>
</gene>
<evidence type="ECO:0008006" key="4">
    <source>
        <dbReference type="Google" id="ProtNLM"/>
    </source>
</evidence>
<dbReference type="Proteomes" id="UP001202244">
    <property type="component" value="Chromosome"/>
</dbReference>
<feature type="compositionally biased region" description="Basic and acidic residues" evidence="1">
    <location>
        <begin position="130"/>
        <end position="151"/>
    </location>
</feature>
<dbReference type="EMBL" id="CP093846">
    <property type="protein sequence ID" value="UNS97118.1"/>
    <property type="molecule type" value="Genomic_DNA"/>
</dbReference>
<name>A0ABY3XSC6_9ACTN</name>
<reference evidence="2 3" key="1">
    <citation type="journal article" date="2023" name="Microbiol. Spectr.">
        <title>Synergy between Genome Mining, Metabolomics, and Bioinformatics Uncovers Antibacterial Chlorinated Carbazole Alkaloids and Their Biosynthetic Gene Cluster from Streptomyces tubbatahanensis sp. nov., a Novel Actinomycete Isolated from Sulu Sea, Philippines.</title>
        <authorList>
            <person name="Tenebro C.P."/>
            <person name="Trono D.J.V.L."/>
            <person name="Balida L.A.P."/>
            <person name="Bayog L.K.A."/>
            <person name="Bruna J.R."/>
            <person name="Sabido E.M."/>
            <person name="Caspe D.P.C."/>
            <person name="de Los Santos E.L.C."/>
            <person name="Saludes J.P."/>
            <person name="Dalisay D.S."/>
        </authorList>
    </citation>
    <scope>NUCLEOTIDE SEQUENCE [LARGE SCALE GENOMIC DNA]</scope>
    <source>
        <strain evidence="2 3">DSD3025</strain>
    </source>
</reference>
<protein>
    <recommendedName>
        <fullName evidence="4">WXG100 family type VII secretion target</fullName>
    </recommendedName>
</protein>
<evidence type="ECO:0000313" key="2">
    <source>
        <dbReference type="EMBL" id="UNS97118.1"/>
    </source>
</evidence>
<organism evidence="2 3">
    <name type="scientific">Streptomyces tubbatahanensis</name>
    <dbReference type="NCBI Taxonomy" id="2923272"/>
    <lineage>
        <taxon>Bacteria</taxon>
        <taxon>Bacillati</taxon>
        <taxon>Actinomycetota</taxon>
        <taxon>Actinomycetes</taxon>
        <taxon>Kitasatosporales</taxon>
        <taxon>Streptomycetaceae</taxon>
        <taxon>Streptomyces</taxon>
    </lineage>
</organism>
<evidence type="ECO:0000256" key="1">
    <source>
        <dbReference type="SAM" id="MobiDB-lite"/>
    </source>
</evidence>
<dbReference type="Gene3D" id="1.10.287.1060">
    <property type="entry name" value="ESAT-6-like"/>
    <property type="match status" value="1"/>
</dbReference>
<accession>A0ABY3XSC6</accession>
<proteinExistence type="predicted"/>